<dbReference type="AlphaFoldDB" id="A0A9P5WZY8"/>
<evidence type="ECO:0000256" key="8">
    <source>
        <dbReference type="ARBA" id="ARBA00022729"/>
    </source>
</evidence>
<dbReference type="Proteomes" id="UP000807342">
    <property type="component" value="Unassembled WGS sequence"/>
</dbReference>
<feature type="disulfide bond" evidence="15">
    <location>
        <begin position="182"/>
        <end position="250"/>
    </location>
</feature>
<dbReference type="InterPro" id="IPR029463">
    <property type="entry name" value="Lys_MEP"/>
</dbReference>
<organism evidence="18 19">
    <name type="scientific">Macrolepiota fuliginosa MF-IS2</name>
    <dbReference type="NCBI Taxonomy" id="1400762"/>
    <lineage>
        <taxon>Eukaryota</taxon>
        <taxon>Fungi</taxon>
        <taxon>Dikarya</taxon>
        <taxon>Basidiomycota</taxon>
        <taxon>Agaricomycotina</taxon>
        <taxon>Agaricomycetes</taxon>
        <taxon>Agaricomycetidae</taxon>
        <taxon>Agaricales</taxon>
        <taxon>Agaricineae</taxon>
        <taxon>Agaricaceae</taxon>
        <taxon>Macrolepiota</taxon>
    </lineage>
</organism>
<keyword evidence="5 16" id="KW-0645">Protease</keyword>
<sequence length="352" mass="37475">MFFRPLVVLSLFGIALATPYRRTDDLTVSVSGPSESVNSVDDLKFTASVTNNGADTVKILKYGTILDEKLPTRSFTVTKDGEEVKFTGIKMSVSLEEVDDTAYTFIKPGETVTVDHEVAHLFDFATAGPGKFTFTPVADFAVNTDSNLSRIAAAPTSVEVEVTGDLAKRELPMLNKRAVDICTTSSKKSFIDASYSEAKTLASTSSSYVSSHGASDSLYRSYFGSNSISRVTSILNAVAGENSGSRTLSCVDSLGACSSGVIAYTVISTTNIYYCSIFFNEVPTANLCSGTSVASRNARGGTTLHEMTHAVGGTDDIIYGCSSDMGLSDSNKIANADNFNCFTTQVYANTRC</sequence>
<dbReference type="EMBL" id="MU152114">
    <property type="protein sequence ID" value="KAF9441014.1"/>
    <property type="molecule type" value="Genomic_DNA"/>
</dbReference>
<evidence type="ECO:0000256" key="11">
    <source>
        <dbReference type="ARBA" id="ARBA00023049"/>
    </source>
</evidence>
<comment type="function">
    <text evidence="16">Secreted metalloproteinase that allows assimilation of proteinaceous substrates. Shows high activities on basic nuclear substrates such as histone and protamine.</text>
</comment>
<comment type="subcellular location">
    <subcellularLocation>
        <location evidence="2 16">Secreted</location>
    </subcellularLocation>
</comment>
<evidence type="ECO:0000256" key="5">
    <source>
        <dbReference type="ARBA" id="ARBA00022670"/>
    </source>
</evidence>
<evidence type="ECO:0000259" key="17">
    <source>
        <dbReference type="SMART" id="SM01351"/>
    </source>
</evidence>
<keyword evidence="10 14" id="KW-0862">Zinc</keyword>
<dbReference type="GO" id="GO:0006508">
    <property type="term" value="P:proteolysis"/>
    <property type="evidence" value="ECO:0007669"/>
    <property type="project" value="UniProtKB-KW"/>
</dbReference>
<dbReference type="PANTHER" id="PTHR37016">
    <property type="match status" value="1"/>
</dbReference>
<evidence type="ECO:0000313" key="18">
    <source>
        <dbReference type="EMBL" id="KAF9441014.1"/>
    </source>
</evidence>
<evidence type="ECO:0000256" key="14">
    <source>
        <dbReference type="PIRSR" id="PIRSR601384-2"/>
    </source>
</evidence>
<feature type="signal peptide" evidence="16">
    <location>
        <begin position="1"/>
        <end position="17"/>
    </location>
</feature>
<feature type="domain" description="Lysine-specific metallo-endopeptidase" evidence="17">
    <location>
        <begin position="207"/>
        <end position="344"/>
    </location>
</feature>
<dbReference type="PRINTS" id="PR00768">
    <property type="entry name" value="DEUTEROLYSIN"/>
</dbReference>
<evidence type="ECO:0000256" key="16">
    <source>
        <dbReference type="RuleBase" id="RU361126"/>
    </source>
</evidence>
<keyword evidence="11 16" id="KW-0482">Metalloprotease</keyword>
<dbReference type="GO" id="GO:0004222">
    <property type="term" value="F:metalloendopeptidase activity"/>
    <property type="evidence" value="ECO:0007669"/>
    <property type="project" value="InterPro"/>
</dbReference>
<dbReference type="SMART" id="SM01351">
    <property type="entry name" value="Aspzincin_M35"/>
    <property type="match status" value="1"/>
</dbReference>
<dbReference type="SUPFAM" id="SSF55486">
    <property type="entry name" value="Metalloproteases ('zincins'), catalytic domain"/>
    <property type="match status" value="1"/>
</dbReference>
<dbReference type="Gene3D" id="3.40.390.10">
    <property type="entry name" value="Collagenase (Catalytic Domain)"/>
    <property type="match status" value="1"/>
</dbReference>
<protein>
    <recommendedName>
        <fullName evidence="16">Neutral protease 2</fullName>
        <ecNumber evidence="16">3.4.24.39</ecNumber>
    </recommendedName>
    <alternativeName>
        <fullName evidence="16">Deuterolysin</fullName>
    </alternativeName>
</protein>
<dbReference type="GO" id="GO:0005576">
    <property type="term" value="C:extracellular region"/>
    <property type="evidence" value="ECO:0007669"/>
    <property type="project" value="UniProtKB-SubCell"/>
</dbReference>
<evidence type="ECO:0000256" key="15">
    <source>
        <dbReference type="PIRSR" id="PIRSR601384-3"/>
    </source>
</evidence>
<feature type="chain" id="PRO_5040538996" description="Neutral protease 2" evidence="16">
    <location>
        <begin position="18"/>
        <end position="352"/>
    </location>
</feature>
<dbReference type="PANTHER" id="PTHR37016:SF3">
    <property type="entry name" value="NEUTRAL PROTEASE 2-RELATED"/>
    <property type="match status" value="1"/>
</dbReference>
<feature type="active site" evidence="13">
    <location>
        <position position="306"/>
    </location>
</feature>
<proteinExistence type="inferred from homology"/>
<evidence type="ECO:0000256" key="12">
    <source>
        <dbReference type="ARBA" id="ARBA00023145"/>
    </source>
</evidence>
<evidence type="ECO:0000256" key="4">
    <source>
        <dbReference type="ARBA" id="ARBA00022525"/>
    </source>
</evidence>
<keyword evidence="7 14" id="KW-0479">Metal-binding</keyword>
<comment type="cofactor">
    <cofactor evidence="14 16">
        <name>Zn(2+)</name>
        <dbReference type="ChEBI" id="CHEBI:29105"/>
    </cofactor>
    <text evidence="14 16">Binds 1 zinc ion per subunit.</text>
</comment>
<reference evidence="18" key="1">
    <citation type="submission" date="2020-11" db="EMBL/GenBank/DDBJ databases">
        <authorList>
            <consortium name="DOE Joint Genome Institute"/>
            <person name="Ahrendt S."/>
            <person name="Riley R."/>
            <person name="Andreopoulos W."/>
            <person name="Labutti K."/>
            <person name="Pangilinan J."/>
            <person name="Ruiz-Duenas F.J."/>
            <person name="Barrasa J.M."/>
            <person name="Sanchez-Garcia M."/>
            <person name="Camarero S."/>
            <person name="Miyauchi S."/>
            <person name="Serrano A."/>
            <person name="Linde D."/>
            <person name="Babiker R."/>
            <person name="Drula E."/>
            <person name="Ayuso-Fernandez I."/>
            <person name="Pacheco R."/>
            <person name="Padilla G."/>
            <person name="Ferreira P."/>
            <person name="Barriuso J."/>
            <person name="Kellner H."/>
            <person name="Castanera R."/>
            <person name="Alfaro M."/>
            <person name="Ramirez L."/>
            <person name="Pisabarro A.G."/>
            <person name="Kuo A."/>
            <person name="Tritt A."/>
            <person name="Lipzen A."/>
            <person name="He G."/>
            <person name="Yan M."/>
            <person name="Ng V."/>
            <person name="Cullen D."/>
            <person name="Martin F."/>
            <person name="Rosso M.-N."/>
            <person name="Henrissat B."/>
            <person name="Hibbett D."/>
            <person name="Martinez A.T."/>
            <person name="Grigoriev I.V."/>
        </authorList>
    </citation>
    <scope>NUCLEOTIDE SEQUENCE</scope>
    <source>
        <strain evidence="18">MF-IS2</strain>
    </source>
</reference>
<evidence type="ECO:0000256" key="9">
    <source>
        <dbReference type="ARBA" id="ARBA00022801"/>
    </source>
</evidence>
<evidence type="ECO:0000256" key="1">
    <source>
        <dbReference type="ARBA" id="ARBA00001187"/>
    </source>
</evidence>
<dbReference type="Pfam" id="PF02102">
    <property type="entry name" value="Peptidase_M35"/>
    <property type="match status" value="1"/>
</dbReference>
<keyword evidence="12" id="KW-0865">Zymogen</keyword>
<evidence type="ECO:0000256" key="3">
    <source>
        <dbReference type="ARBA" id="ARBA00010279"/>
    </source>
</evidence>
<evidence type="ECO:0000256" key="7">
    <source>
        <dbReference type="ARBA" id="ARBA00022723"/>
    </source>
</evidence>
<keyword evidence="6 16" id="KW-0165">Cleavage on pair of basic residues</keyword>
<dbReference type="EC" id="3.4.24.39" evidence="16"/>
<name>A0A9P5WZY8_9AGAR</name>
<feature type="binding site" evidence="14">
    <location>
        <position position="305"/>
    </location>
    <ligand>
        <name>Zn(2+)</name>
        <dbReference type="ChEBI" id="CHEBI:29105"/>
        <note>catalytic</note>
    </ligand>
</feature>
<comment type="caution">
    <text evidence="18">The sequence shown here is derived from an EMBL/GenBank/DDBJ whole genome shotgun (WGS) entry which is preliminary data.</text>
</comment>
<dbReference type="OrthoDB" id="412874at2759"/>
<evidence type="ECO:0000256" key="10">
    <source>
        <dbReference type="ARBA" id="ARBA00022833"/>
    </source>
</evidence>
<dbReference type="InterPro" id="IPR001384">
    <property type="entry name" value="Peptidase_M35"/>
</dbReference>
<dbReference type="InterPro" id="IPR050414">
    <property type="entry name" value="Fungal_M35_metalloproteases"/>
</dbReference>
<comment type="catalytic activity">
    <reaction evidence="1 16">
        <text>Preferential cleavage of bonds with hydrophobic residues in P1'. Also 3-Asn-|-Gln-4 and 8-Gly-|-Ser-9 bonds in insulin B chain.</text>
        <dbReference type="EC" id="3.4.24.39"/>
    </reaction>
</comment>
<comment type="similarity">
    <text evidence="3 16">Belongs to the peptidase M35 family.</text>
</comment>
<evidence type="ECO:0000256" key="2">
    <source>
        <dbReference type="ARBA" id="ARBA00004613"/>
    </source>
</evidence>
<evidence type="ECO:0000256" key="13">
    <source>
        <dbReference type="PIRSR" id="PIRSR601384-1"/>
    </source>
</evidence>
<feature type="binding site" evidence="14">
    <location>
        <position position="309"/>
    </location>
    <ligand>
        <name>Zn(2+)</name>
        <dbReference type="ChEBI" id="CHEBI:29105"/>
        <note>catalytic</note>
    </ligand>
</feature>
<feature type="disulfide bond" evidence="15">
    <location>
        <begin position="257"/>
        <end position="275"/>
    </location>
</feature>
<evidence type="ECO:0000313" key="19">
    <source>
        <dbReference type="Proteomes" id="UP000807342"/>
    </source>
</evidence>
<accession>A0A9P5WZY8</accession>
<keyword evidence="4 16" id="KW-0964">Secreted</keyword>
<keyword evidence="19" id="KW-1185">Reference proteome</keyword>
<gene>
    <name evidence="18" type="ORF">P691DRAFT_739918</name>
</gene>
<dbReference type="CDD" id="cd11008">
    <property type="entry name" value="M35_deuterolysin_like"/>
    <property type="match status" value="1"/>
</dbReference>
<dbReference type="InterPro" id="IPR024079">
    <property type="entry name" value="MetalloPept_cat_dom_sf"/>
</dbReference>
<dbReference type="GO" id="GO:0046872">
    <property type="term" value="F:metal ion binding"/>
    <property type="evidence" value="ECO:0007669"/>
    <property type="project" value="UniProtKB-KW"/>
</dbReference>
<keyword evidence="9 16" id="KW-0378">Hydrolase</keyword>
<evidence type="ECO:0000256" key="6">
    <source>
        <dbReference type="ARBA" id="ARBA00022685"/>
    </source>
</evidence>
<feature type="binding site" evidence="14">
    <location>
        <position position="316"/>
    </location>
    <ligand>
        <name>Zn(2+)</name>
        <dbReference type="ChEBI" id="CHEBI:29105"/>
        <note>catalytic</note>
    </ligand>
</feature>
<dbReference type="Gene3D" id="2.60.40.2970">
    <property type="match status" value="1"/>
</dbReference>
<keyword evidence="8 16" id="KW-0732">Signal</keyword>